<dbReference type="GO" id="GO:0016887">
    <property type="term" value="F:ATP hydrolysis activity"/>
    <property type="evidence" value="ECO:0007669"/>
    <property type="project" value="InterPro"/>
</dbReference>
<organism evidence="11 12">
    <name type="scientific">Canna indica</name>
    <name type="common">Indian-shot</name>
    <dbReference type="NCBI Taxonomy" id="4628"/>
    <lineage>
        <taxon>Eukaryota</taxon>
        <taxon>Viridiplantae</taxon>
        <taxon>Streptophyta</taxon>
        <taxon>Embryophyta</taxon>
        <taxon>Tracheophyta</taxon>
        <taxon>Spermatophyta</taxon>
        <taxon>Magnoliopsida</taxon>
        <taxon>Liliopsida</taxon>
        <taxon>Zingiberales</taxon>
        <taxon>Cannaceae</taxon>
        <taxon>Canna</taxon>
    </lineage>
</organism>
<evidence type="ECO:0000256" key="7">
    <source>
        <dbReference type="ARBA" id="ARBA00023136"/>
    </source>
</evidence>
<dbReference type="PANTHER" id="PTHR48041">
    <property type="entry name" value="ABC TRANSPORTER G FAMILY MEMBER 28"/>
    <property type="match status" value="1"/>
</dbReference>
<evidence type="ECO:0000256" key="4">
    <source>
        <dbReference type="ARBA" id="ARBA00022741"/>
    </source>
</evidence>
<dbReference type="PROSITE" id="PS00211">
    <property type="entry name" value="ABC_TRANSPORTER_1"/>
    <property type="match status" value="1"/>
</dbReference>
<reference evidence="11 12" key="1">
    <citation type="submission" date="2023-10" db="EMBL/GenBank/DDBJ databases">
        <title>Chromosome-scale genome assembly provides insights into flower coloration mechanisms of Canna indica.</title>
        <authorList>
            <person name="Li C."/>
        </authorList>
    </citation>
    <scope>NUCLEOTIDE SEQUENCE [LARGE SCALE GENOMIC DNA]</scope>
    <source>
        <tissue evidence="11">Flower</tissue>
    </source>
</reference>
<protein>
    <recommendedName>
        <fullName evidence="10">ABC transporter domain-containing protein</fullName>
    </recommendedName>
</protein>
<dbReference type="Gene3D" id="3.40.50.300">
    <property type="entry name" value="P-loop containing nucleotide triphosphate hydrolases"/>
    <property type="match status" value="1"/>
</dbReference>
<dbReference type="SUPFAM" id="SSF52540">
    <property type="entry name" value="P-loop containing nucleoside triphosphate hydrolases"/>
    <property type="match status" value="1"/>
</dbReference>
<feature type="region of interest" description="Disordered" evidence="8">
    <location>
        <begin position="65"/>
        <end position="84"/>
    </location>
</feature>
<dbReference type="InterPro" id="IPR003439">
    <property type="entry name" value="ABC_transporter-like_ATP-bd"/>
</dbReference>
<dbReference type="InterPro" id="IPR003593">
    <property type="entry name" value="AAA+_ATPase"/>
</dbReference>
<evidence type="ECO:0000313" key="11">
    <source>
        <dbReference type="EMBL" id="WOK94597.1"/>
    </source>
</evidence>
<feature type="compositionally biased region" description="Low complexity" evidence="8">
    <location>
        <begin position="348"/>
        <end position="358"/>
    </location>
</feature>
<keyword evidence="7 9" id="KW-0472">Membrane</keyword>
<evidence type="ECO:0000256" key="9">
    <source>
        <dbReference type="SAM" id="Phobius"/>
    </source>
</evidence>
<dbReference type="Pfam" id="PF01061">
    <property type="entry name" value="ABC2_membrane"/>
    <property type="match status" value="1"/>
</dbReference>
<dbReference type="PANTHER" id="PTHR48041:SF79">
    <property type="entry name" value="ABC TRANSPORTER G FAMILY MEMBER 5"/>
    <property type="match status" value="1"/>
</dbReference>
<dbReference type="InterPro" id="IPR017871">
    <property type="entry name" value="ABC_transporter-like_CS"/>
</dbReference>
<feature type="transmembrane region" description="Helical" evidence="9">
    <location>
        <begin position="665"/>
        <end position="683"/>
    </location>
</feature>
<keyword evidence="3 9" id="KW-0812">Transmembrane</keyword>
<feature type="region of interest" description="Disordered" evidence="8">
    <location>
        <begin position="348"/>
        <end position="368"/>
    </location>
</feature>
<feature type="domain" description="ABC transporter" evidence="10">
    <location>
        <begin position="79"/>
        <end position="330"/>
    </location>
</feature>
<keyword evidence="2" id="KW-0813">Transport</keyword>
<dbReference type="GO" id="GO:0016020">
    <property type="term" value="C:membrane"/>
    <property type="evidence" value="ECO:0007669"/>
    <property type="project" value="UniProtKB-SubCell"/>
</dbReference>
<dbReference type="SMART" id="SM00382">
    <property type="entry name" value="AAA"/>
    <property type="match status" value="1"/>
</dbReference>
<feature type="transmembrane region" description="Helical" evidence="9">
    <location>
        <begin position="546"/>
        <end position="570"/>
    </location>
</feature>
<evidence type="ECO:0000256" key="6">
    <source>
        <dbReference type="ARBA" id="ARBA00022989"/>
    </source>
</evidence>
<dbReference type="EMBL" id="CP136890">
    <property type="protein sequence ID" value="WOK94597.1"/>
    <property type="molecule type" value="Genomic_DNA"/>
</dbReference>
<dbReference type="PROSITE" id="PS50893">
    <property type="entry name" value="ABC_TRANSPORTER_2"/>
    <property type="match status" value="1"/>
</dbReference>
<proteinExistence type="predicted"/>
<name>A0AAQ3Q3E9_9LILI</name>
<evidence type="ECO:0000259" key="10">
    <source>
        <dbReference type="PROSITE" id="PS50893"/>
    </source>
</evidence>
<keyword evidence="12" id="KW-1185">Reference proteome</keyword>
<evidence type="ECO:0000256" key="8">
    <source>
        <dbReference type="SAM" id="MobiDB-lite"/>
    </source>
</evidence>
<dbReference type="Proteomes" id="UP001327560">
    <property type="component" value="Chromosome 1"/>
</dbReference>
<dbReference type="Pfam" id="PF00005">
    <property type="entry name" value="ABC_tran"/>
    <property type="match status" value="1"/>
</dbReference>
<dbReference type="FunFam" id="3.40.50.300:FF:001644">
    <property type="entry name" value="ABC transporter G family member 5"/>
    <property type="match status" value="1"/>
</dbReference>
<dbReference type="GO" id="GO:0140359">
    <property type="term" value="F:ABC-type transporter activity"/>
    <property type="evidence" value="ECO:0007669"/>
    <property type="project" value="InterPro"/>
</dbReference>
<keyword evidence="6 9" id="KW-1133">Transmembrane helix</keyword>
<evidence type="ECO:0000256" key="3">
    <source>
        <dbReference type="ARBA" id="ARBA00022692"/>
    </source>
</evidence>
<dbReference type="InterPro" id="IPR050352">
    <property type="entry name" value="ABCG_transporters"/>
</dbReference>
<keyword evidence="5" id="KW-0067">ATP-binding</keyword>
<evidence type="ECO:0000313" key="12">
    <source>
        <dbReference type="Proteomes" id="UP001327560"/>
    </source>
</evidence>
<evidence type="ECO:0000256" key="5">
    <source>
        <dbReference type="ARBA" id="ARBA00022840"/>
    </source>
</evidence>
<feature type="transmembrane region" description="Helical" evidence="9">
    <location>
        <begin position="472"/>
        <end position="493"/>
    </location>
</feature>
<evidence type="ECO:0000256" key="1">
    <source>
        <dbReference type="ARBA" id="ARBA00004141"/>
    </source>
</evidence>
<sequence>MAMLCTCVLIEEGKVECVFGSVVFEAQKSLGRALMKLQGCEIEARGISYQIPISKKSRPLKKIWSREEEDDRHPAGSCTEEENNGGCKVYCRTKCRARSVLKNVSCRAKPSEILAIVGPSGAGKSTLLEILAGKITPPMPPTILINQRAVDKSDIRRISGYVTQKDTLFPLLTVRETLMFSARLRLGCGGGCGLSHSQLSARVDALLRELGLERVADARVGDDSRVRGISGGERRRVSIGVDVVHDPRILILDEPTSGLDSTSALQIVDMLKAMAETRGRTIILSIHQPGFRILKLFDSVLLLADGAVLHHGTVDQLHCHLRSVGLELPRHANVLEFAIDSIDTLRSSQLDRQQHQQQEPPATRAPPFQLTKKLTDGAEGKRDRCTLQQLFQQHKVVDEESLAGLELDDDLSYDYANSRLREIAILTHRFSKNVLRTKQLFACRTIQMLVSGLVLGSIFFHLDDENIRERVGLFAFILTFLLSCTTEALPIFLQEREILMKETSSGSYRVSSYVIANGLVFLPFLFILAVLFSVPVYWLAGLRPSFSAFMYFLLLIWLILYTANSVVVCFSALAPNFIIGNSIISGVMGTFFLFSGYFISKQWMPSYWVFMHYISLFKYPFEGFLINEFSGAGKCLEYAFGVCLIRGDDVLREEGLKEECRWKNVMMMVGFILAYRFFSYLILRCRCVQKDGLKRTLV</sequence>
<feature type="transmembrane region" description="Helical" evidence="9">
    <location>
        <begin position="514"/>
        <end position="540"/>
    </location>
</feature>
<dbReference type="InterPro" id="IPR013525">
    <property type="entry name" value="ABC2_TM"/>
</dbReference>
<comment type="subcellular location">
    <subcellularLocation>
        <location evidence="1">Membrane</location>
        <topology evidence="1">Multi-pass membrane protein</topology>
    </subcellularLocation>
</comment>
<feature type="transmembrane region" description="Helical" evidence="9">
    <location>
        <begin position="577"/>
        <end position="599"/>
    </location>
</feature>
<gene>
    <name evidence="11" type="ORF">Cni_G03302</name>
</gene>
<dbReference type="AlphaFoldDB" id="A0AAQ3Q3E9"/>
<keyword evidence="4" id="KW-0547">Nucleotide-binding</keyword>
<evidence type="ECO:0000256" key="2">
    <source>
        <dbReference type="ARBA" id="ARBA00022448"/>
    </source>
</evidence>
<dbReference type="InterPro" id="IPR027417">
    <property type="entry name" value="P-loop_NTPase"/>
</dbReference>
<accession>A0AAQ3Q3E9</accession>
<dbReference type="GO" id="GO:0005524">
    <property type="term" value="F:ATP binding"/>
    <property type="evidence" value="ECO:0007669"/>
    <property type="project" value="UniProtKB-KW"/>
</dbReference>